<name>T4VER0_PARBF</name>
<evidence type="ECO:0000313" key="1">
    <source>
        <dbReference type="EMBL" id="EQK40008.1"/>
    </source>
</evidence>
<accession>T4VER0</accession>
<dbReference type="Gene3D" id="3.30.420.40">
    <property type="match status" value="1"/>
</dbReference>
<sequence>MSYELKLQVGNDTGNSEHDIIINDIQICQPNVISRARKTPNLEELDQELFIENIESNLVINLISNEVPTGTYYIGDYALKSGLAVKSIEVGIDNNKAESDIVFINTLAQVAGFAVKQAYKEDKIDEDIKVKVDMTGSLPINQYTSKKAEMFSERFTNGVHILNVETPKKSVKVEIDFEFVKIIQEGVTTTFALENLDDKAFEAYNKKFEENKENLEAYNVKLNKDYFKGQERRILHIAIGEGTTEYPKTVGKKFDPNFIHGSNNGVGIGIDNSLDEFKEEVRLSTYSRQQYSQVIKDNSHKFYADAINILDFHLEEQSSEILKNSKKQIERANNEIDLILVYGGGSILMRKTLEKQLEEVCNKGKMKLLYLDYPYAVTIESEGLSAFTKSKIFQLLKKQSKLKKSSNN</sequence>
<reference evidence="1 2" key="1">
    <citation type="submission" date="2013-06" db="EMBL/GenBank/DDBJ databases">
        <authorList>
            <person name="Walk S."/>
            <person name="Aronoff D."/>
            <person name="Young V.Y."/>
            <person name="Marsh J."/>
            <person name="Harrison L."/>
            <person name="Daugherty S.C."/>
            <person name="Shefchek K.A."/>
            <person name="Hine E.E."/>
            <person name="Tallon L.J."/>
            <person name="Sadzewicz L.K."/>
            <person name="Rasko D.A."/>
        </authorList>
    </citation>
    <scope>NUCLEOTIDE SEQUENCE [LARGE SCALE GENOMIC DNA]</scope>
    <source>
        <strain evidence="1 2">ATCC 638</strain>
    </source>
</reference>
<dbReference type="RefSeq" id="WP_021434472.1">
    <property type="nucleotide sequence ID" value="NZ_AVNC01000022.1"/>
</dbReference>
<dbReference type="InterPro" id="IPR043129">
    <property type="entry name" value="ATPase_NBD"/>
</dbReference>
<dbReference type="PATRIC" id="fig|1233171.3.peg.3394"/>
<dbReference type="SUPFAM" id="SSF53067">
    <property type="entry name" value="Actin-like ATPase domain"/>
    <property type="match status" value="1"/>
</dbReference>
<gene>
    <name evidence="1" type="ORF">C672_3526</name>
</gene>
<comment type="caution">
    <text evidence="1">The sequence shown here is derived from an EMBL/GenBank/DDBJ whole genome shotgun (WGS) entry which is preliminary data.</text>
</comment>
<dbReference type="Proteomes" id="UP000015688">
    <property type="component" value="Unassembled WGS sequence"/>
</dbReference>
<dbReference type="CDD" id="cd24023">
    <property type="entry name" value="ASKHA_NBD_ParM_Alp7A-like"/>
    <property type="match status" value="1"/>
</dbReference>
<dbReference type="GeneID" id="67474455"/>
<dbReference type="AlphaFoldDB" id="T4VER0"/>
<organism evidence="1 2">
    <name type="scientific">Paraclostridium bifermentans ATCC 638 = DSM 14991</name>
    <dbReference type="NCBI Taxonomy" id="1233171"/>
    <lineage>
        <taxon>Bacteria</taxon>
        <taxon>Bacillati</taxon>
        <taxon>Bacillota</taxon>
        <taxon>Clostridia</taxon>
        <taxon>Peptostreptococcales</taxon>
        <taxon>Peptostreptococcaceae</taxon>
        <taxon>Paraclostridium</taxon>
    </lineage>
</organism>
<evidence type="ECO:0000313" key="2">
    <source>
        <dbReference type="Proteomes" id="UP000015688"/>
    </source>
</evidence>
<proteinExistence type="predicted"/>
<dbReference type="EMBL" id="AVNC01000022">
    <property type="protein sequence ID" value="EQK40008.1"/>
    <property type="molecule type" value="Genomic_DNA"/>
</dbReference>
<protein>
    <submittedName>
        <fullName evidence="1">Uncharacterized protein</fullName>
    </submittedName>
</protein>